<dbReference type="PANTHER" id="PTHR45955:SF1">
    <property type="entry name" value="PHOSPHOACETYLGLUCOSAMINE MUTASE"/>
    <property type="match status" value="1"/>
</dbReference>
<evidence type="ECO:0000259" key="15">
    <source>
        <dbReference type="Pfam" id="PF00408"/>
    </source>
</evidence>
<feature type="binding site" evidence="14">
    <location>
        <position position="288"/>
    </location>
    <ligand>
        <name>Mg(2+)</name>
        <dbReference type="ChEBI" id="CHEBI:18420"/>
    </ligand>
</feature>
<protein>
    <recommendedName>
        <fullName evidence="4 11">Phosphoacetylglucosamine mutase</fullName>
        <shortName evidence="11">PAGM</shortName>
        <ecNumber evidence="4 11">5.4.2.3</ecNumber>
    </recommendedName>
    <alternativeName>
        <fullName evidence="10 11">Acetylglucosamine phosphomutase</fullName>
    </alternativeName>
    <alternativeName>
        <fullName evidence="9 11">N-acetylglucosamine-phosphate mutase</fullName>
    </alternativeName>
</protein>
<evidence type="ECO:0000256" key="10">
    <source>
        <dbReference type="ARBA" id="ARBA00032065"/>
    </source>
</evidence>
<evidence type="ECO:0000259" key="17">
    <source>
        <dbReference type="Pfam" id="PF21404"/>
    </source>
</evidence>
<evidence type="ECO:0000256" key="11">
    <source>
        <dbReference type="PIRNR" id="PIRNR016408"/>
    </source>
</evidence>
<dbReference type="PIRSF" id="PIRSF016408">
    <property type="entry name" value="PAGM"/>
    <property type="match status" value="1"/>
</dbReference>
<dbReference type="STRING" id="1230383.A0A1M8A0X0"/>
<comment type="catalytic activity">
    <reaction evidence="1 11">
        <text>N-acetyl-alpha-D-glucosamine 1-phosphate = N-acetyl-D-glucosamine 6-phosphate</text>
        <dbReference type="Rhea" id="RHEA:23804"/>
        <dbReference type="ChEBI" id="CHEBI:57513"/>
        <dbReference type="ChEBI" id="CHEBI:57776"/>
        <dbReference type="EC" id="5.4.2.3"/>
    </reaction>
</comment>
<dbReference type="InterPro" id="IPR016066">
    <property type="entry name" value="A-D-PHexomutase_CS"/>
</dbReference>
<dbReference type="UniPathway" id="UPA00113">
    <property type="reaction ID" value="UER00530"/>
</dbReference>
<evidence type="ECO:0000256" key="12">
    <source>
        <dbReference type="PIRSR" id="PIRSR016408-1"/>
    </source>
</evidence>
<evidence type="ECO:0000256" key="3">
    <source>
        <dbReference type="ARBA" id="ARBA00010231"/>
    </source>
</evidence>
<dbReference type="InterPro" id="IPR016657">
    <property type="entry name" value="PAGM"/>
</dbReference>
<dbReference type="GO" id="GO:0000287">
    <property type="term" value="F:magnesium ion binding"/>
    <property type="evidence" value="ECO:0007669"/>
    <property type="project" value="InterPro"/>
</dbReference>
<dbReference type="FunFam" id="3.40.120.10:FF:000013">
    <property type="entry name" value="Phosphoacetylglucosamine mutase"/>
    <property type="match status" value="1"/>
</dbReference>
<dbReference type="InterPro" id="IPR005844">
    <property type="entry name" value="A-D-PHexomutase_a/b/a-I"/>
</dbReference>
<comment type="cofactor">
    <cofactor evidence="11 14">
        <name>Mg(2+)</name>
        <dbReference type="ChEBI" id="CHEBI:18420"/>
    </cofactor>
    <text evidence="11 14">Binds 1 Mg(2+) ion per subunit.</text>
</comment>
<dbReference type="PANTHER" id="PTHR45955">
    <property type="entry name" value="PHOSPHOACETYLGLUCOSAMINE MUTASE"/>
    <property type="match status" value="1"/>
</dbReference>
<keyword evidence="6 11" id="KW-0479">Metal-binding</keyword>
<evidence type="ECO:0000313" key="20">
    <source>
        <dbReference type="Proteomes" id="UP000186303"/>
    </source>
</evidence>
<evidence type="ECO:0000256" key="13">
    <source>
        <dbReference type="PIRSR" id="PIRSR016408-2"/>
    </source>
</evidence>
<evidence type="ECO:0000259" key="16">
    <source>
        <dbReference type="Pfam" id="PF02878"/>
    </source>
</evidence>
<feature type="domain" description="Phosphoacetylglucosamine mutase AMG1" evidence="18">
    <location>
        <begin position="206"/>
        <end position="291"/>
    </location>
</feature>
<reference evidence="20" key="1">
    <citation type="journal article" date="2017" name="Nucleic Acids Res.">
        <title>Proteogenomics produces comprehensive and highly accurate protein-coding gene annotation in a complete genome assembly of Malassezia sympodialis.</title>
        <authorList>
            <person name="Zhu Y."/>
            <person name="Engstroem P.G."/>
            <person name="Tellgren-Roth C."/>
            <person name="Baudo C.D."/>
            <person name="Kennell J.C."/>
            <person name="Sun S."/>
            <person name="Billmyre R.B."/>
            <person name="Schroeder M.S."/>
            <person name="Andersson A."/>
            <person name="Holm T."/>
            <person name="Sigurgeirsson B."/>
            <person name="Wu G."/>
            <person name="Sankaranarayanan S.R."/>
            <person name="Siddharthan R."/>
            <person name="Sanyal K."/>
            <person name="Lundeberg J."/>
            <person name="Nystedt B."/>
            <person name="Boekhout T."/>
            <person name="Dawson T.L. Jr."/>
            <person name="Heitman J."/>
            <person name="Scheynius A."/>
            <person name="Lehtioe J."/>
        </authorList>
    </citation>
    <scope>NUCLEOTIDE SEQUENCE [LARGE SCALE GENOMIC DNA]</scope>
    <source>
        <strain evidence="20">ATCC 42132</strain>
    </source>
</reference>
<comment type="pathway">
    <text evidence="2 11">Nucleotide-sugar biosynthesis; UDP-N-acetyl-alpha-D-glucosamine biosynthesis; N-acetyl-alpha-D-glucosamine 1-phosphate from alpha-D-glucosamine 6-phosphate (route I): step 2/2.</text>
</comment>
<evidence type="ECO:0000313" key="19">
    <source>
        <dbReference type="EMBL" id="SHO75844.1"/>
    </source>
</evidence>
<dbReference type="SUPFAM" id="SSF53738">
    <property type="entry name" value="Phosphoglucomutase, first 3 domains"/>
    <property type="match status" value="3"/>
</dbReference>
<dbReference type="CDD" id="cd03086">
    <property type="entry name" value="PGM3"/>
    <property type="match status" value="1"/>
</dbReference>
<comment type="function">
    <text evidence="11">Catalyzes the conversion of GlcNAc-6-P into GlcNAc-1-P during the synthesis of uridine diphosphate/UDP-GlcNAc, which is a biosynthetic precursor of chitin and also supplies the amino sugars for N-linked oligosaccharides of glycoproteins.</text>
</comment>
<evidence type="ECO:0000259" key="18">
    <source>
        <dbReference type="Pfam" id="PF21405"/>
    </source>
</evidence>
<gene>
    <name evidence="19" type="ORF">MSYG_0177</name>
</gene>
<evidence type="ECO:0000256" key="6">
    <source>
        <dbReference type="ARBA" id="ARBA00022723"/>
    </source>
</evidence>
<dbReference type="InterPro" id="IPR036900">
    <property type="entry name" value="A-D-PHexomutase_C_sf"/>
</dbReference>
<sequence>MYLPEHKIADASKAFPKPSQPLVYGTAGFRTKADLLTSTCFRMGMVAALRSLSLDGAAVGLMVTASHNPEPDNGIKMVDSMGQMLAPEWEPLCTAVANAETVEDLIRELRRIVDLFPLDATNKPHVVYAWDSRPSSPALVDAIRAGLHALDATSTGGGLLTTPQLHYLVLATNTRLTPRPFGEPSEQGYYRKLANAYMAVAGGRRAPPLVVDCANGVGARALQGLLDALPPNTLDITALRTALGERGQLNHGCGADFVKSQQRLPEGYADESAIQPGTLLCSFDGDADRIVFYYLTGPASDPASFHLLDGDKIASLAADYLSDLVKTTGVPLQLGCVQTAYANGASTAYLQAKVPITCTKTGVKHLHHAAEQYDVGVYFEANGHGTVLFSPHATVQLELALKGADGAKAAALHELLSLAVMVNQTVGDALSDMLLVLVILAARAWDAHAWDACYSDLPNRLAKVTVRDRTVFRTTDAERRLTSPAPLQAKMDELVHAVPSGRAFVRPSGTEDCVRVYAEAATTADAERLVRQVSELVSSSA</sequence>
<keyword evidence="7 11" id="KW-0460">Magnesium</keyword>
<organism evidence="19 20">
    <name type="scientific">Malassezia sympodialis (strain ATCC 42132)</name>
    <name type="common">Atopic eczema-associated yeast</name>
    <dbReference type="NCBI Taxonomy" id="1230383"/>
    <lineage>
        <taxon>Eukaryota</taxon>
        <taxon>Fungi</taxon>
        <taxon>Dikarya</taxon>
        <taxon>Basidiomycota</taxon>
        <taxon>Ustilaginomycotina</taxon>
        <taxon>Malasseziomycetes</taxon>
        <taxon>Malasseziales</taxon>
        <taxon>Malasseziaceae</taxon>
        <taxon>Malassezia</taxon>
    </lineage>
</organism>
<keyword evidence="20" id="KW-1185">Reference proteome</keyword>
<dbReference type="Pfam" id="PF21405">
    <property type="entry name" value="AMG1_II"/>
    <property type="match status" value="1"/>
</dbReference>
<dbReference type="GO" id="GO:0004610">
    <property type="term" value="F:phosphoacetylglucosamine mutase activity"/>
    <property type="evidence" value="ECO:0007669"/>
    <property type="project" value="UniProtKB-UniRule"/>
</dbReference>
<dbReference type="InterPro" id="IPR016055">
    <property type="entry name" value="A-D-PHexomutase_a/b/a-I/II/III"/>
</dbReference>
<evidence type="ECO:0000256" key="14">
    <source>
        <dbReference type="PIRSR" id="PIRSR016408-3"/>
    </source>
</evidence>
<feature type="binding site" evidence="13">
    <location>
        <begin position="380"/>
        <end position="382"/>
    </location>
    <ligand>
        <name>substrate</name>
    </ligand>
</feature>
<dbReference type="EC" id="5.4.2.3" evidence="4 11"/>
<feature type="binding site" evidence="13">
    <location>
        <begin position="506"/>
        <end position="510"/>
    </location>
    <ligand>
        <name>substrate</name>
    </ligand>
</feature>
<dbReference type="EMBL" id="LT671821">
    <property type="protein sequence ID" value="SHO75844.1"/>
    <property type="molecule type" value="Genomic_DNA"/>
</dbReference>
<proteinExistence type="inferred from homology"/>
<dbReference type="Proteomes" id="UP000186303">
    <property type="component" value="Chromosome 1"/>
</dbReference>
<dbReference type="Gene3D" id="3.40.120.10">
    <property type="entry name" value="Alpha-D-Glucose-1,6-Bisphosphate, subunit A, domain 3"/>
    <property type="match status" value="2"/>
</dbReference>
<dbReference type="VEuPathDB" id="FungiDB:MSYG_0177"/>
<keyword evidence="5" id="KW-0597">Phosphoprotein</keyword>
<evidence type="ECO:0000256" key="2">
    <source>
        <dbReference type="ARBA" id="ARBA00004865"/>
    </source>
</evidence>
<name>A0A1M8A0X0_MALS4</name>
<dbReference type="Gene3D" id="3.30.310.50">
    <property type="entry name" value="Alpha-D-phosphohexomutase, C-terminal domain"/>
    <property type="match status" value="1"/>
</dbReference>
<dbReference type="InterPro" id="IPR049022">
    <property type="entry name" value="AMG1_III"/>
</dbReference>
<feature type="domain" description="Phosphoacetylglucosamine mutase AMG1" evidence="17">
    <location>
        <begin position="309"/>
        <end position="445"/>
    </location>
</feature>
<dbReference type="Pfam" id="PF02878">
    <property type="entry name" value="PGM_PMM_I"/>
    <property type="match status" value="1"/>
</dbReference>
<dbReference type="Pfam" id="PF00408">
    <property type="entry name" value="PGM_PMM_IV"/>
    <property type="match status" value="1"/>
</dbReference>
<dbReference type="Pfam" id="PF21404">
    <property type="entry name" value="AMG1_III"/>
    <property type="match status" value="1"/>
</dbReference>
<comment type="similarity">
    <text evidence="3 11">Belongs to the phosphohexose mutase family.</text>
</comment>
<dbReference type="OrthoDB" id="1928at2759"/>
<feature type="binding site" evidence="14">
    <location>
        <position position="284"/>
    </location>
    <ligand>
        <name>Mg(2+)</name>
        <dbReference type="ChEBI" id="CHEBI:18420"/>
    </ligand>
</feature>
<dbReference type="FunFam" id="3.30.310.50:FF:000003">
    <property type="entry name" value="Phosphoacetylglucosamine mutase"/>
    <property type="match status" value="1"/>
</dbReference>
<evidence type="ECO:0000256" key="5">
    <source>
        <dbReference type="ARBA" id="ARBA00022553"/>
    </source>
</evidence>
<feature type="binding site" description="via phosphate group" evidence="14">
    <location>
        <position position="66"/>
    </location>
    <ligand>
        <name>Mg(2+)</name>
        <dbReference type="ChEBI" id="CHEBI:18420"/>
    </ligand>
</feature>
<dbReference type="InterPro" id="IPR005843">
    <property type="entry name" value="A-D-PHexomutase_C"/>
</dbReference>
<feature type="domain" description="Alpha-D-phosphohexomutase alpha/beta/alpha" evidence="16">
    <location>
        <begin position="56"/>
        <end position="91"/>
    </location>
</feature>
<evidence type="ECO:0000256" key="8">
    <source>
        <dbReference type="ARBA" id="ARBA00023235"/>
    </source>
</evidence>
<evidence type="ECO:0000256" key="9">
    <source>
        <dbReference type="ARBA" id="ARBA00031926"/>
    </source>
</evidence>
<feature type="binding site" evidence="14">
    <location>
        <position position="286"/>
    </location>
    <ligand>
        <name>Mg(2+)</name>
        <dbReference type="ChEBI" id="CHEBI:18420"/>
    </ligand>
</feature>
<dbReference type="InterPro" id="IPR049023">
    <property type="entry name" value="AMG1_II"/>
</dbReference>
<evidence type="ECO:0000256" key="7">
    <source>
        <dbReference type="ARBA" id="ARBA00022842"/>
    </source>
</evidence>
<dbReference type="SUPFAM" id="SSF55957">
    <property type="entry name" value="Phosphoglucomutase, C-terminal domain"/>
    <property type="match status" value="1"/>
</dbReference>
<dbReference type="PROSITE" id="PS00710">
    <property type="entry name" value="PGM_PMM"/>
    <property type="match status" value="1"/>
</dbReference>
<dbReference type="GO" id="GO:0006048">
    <property type="term" value="P:UDP-N-acetylglucosamine biosynthetic process"/>
    <property type="evidence" value="ECO:0007669"/>
    <property type="project" value="UniProtKB-UniRule"/>
</dbReference>
<dbReference type="OMA" id="WEAYATK"/>
<evidence type="ECO:0000256" key="1">
    <source>
        <dbReference type="ARBA" id="ARBA00000558"/>
    </source>
</evidence>
<dbReference type="AlphaFoldDB" id="A0A1M8A0X0"/>
<feature type="binding site" evidence="13">
    <location>
        <position position="515"/>
    </location>
    <ligand>
        <name>substrate</name>
    </ligand>
</feature>
<feature type="domain" description="Alpha-D-phosphohexomutase C-terminal" evidence="15">
    <location>
        <begin position="500"/>
        <end position="535"/>
    </location>
</feature>
<keyword evidence="8 11" id="KW-0413">Isomerase</keyword>
<accession>A0A1M8A0X0</accession>
<feature type="active site" description="Phosphoserine intermediate" evidence="12">
    <location>
        <position position="66"/>
    </location>
</feature>
<evidence type="ECO:0000256" key="4">
    <source>
        <dbReference type="ARBA" id="ARBA00012731"/>
    </source>
</evidence>
<dbReference type="GO" id="GO:0005975">
    <property type="term" value="P:carbohydrate metabolic process"/>
    <property type="evidence" value="ECO:0007669"/>
    <property type="project" value="InterPro"/>
</dbReference>